<organism evidence="1 2">
    <name type="scientific">Caballeronia choica</name>
    <dbReference type="NCBI Taxonomy" id="326476"/>
    <lineage>
        <taxon>Bacteria</taxon>
        <taxon>Pseudomonadati</taxon>
        <taxon>Pseudomonadota</taxon>
        <taxon>Betaproteobacteria</taxon>
        <taxon>Burkholderiales</taxon>
        <taxon>Burkholderiaceae</taxon>
        <taxon>Caballeronia</taxon>
    </lineage>
</organism>
<sequence length="92" mass="10202">MEQKEFETAVNQLAGAAELLASGADEDQRMNAHQMRAFYRLQQGRSNEPGVRRTSDDELFKDTARAALTMAGRKEFLAAAALLEQACSLLRN</sequence>
<comment type="caution">
    <text evidence="1">The sequence shown here is derived from an EMBL/GenBank/DDBJ whole genome shotgun (WGS) entry which is preliminary data.</text>
</comment>
<reference evidence="1" key="1">
    <citation type="submission" date="2016-01" db="EMBL/GenBank/DDBJ databases">
        <authorList>
            <person name="Peeters C."/>
        </authorList>
    </citation>
    <scope>NUCLEOTIDE SEQUENCE [LARGE SCALE GENOMIC DNA]</scope>
    <source>
        <strain evidence="1">LMG 22940</strain>
    </source>
</reference>
<dbReference type="RefSeq" id="WP_087643778.1">
    <property type="nucleotide sequence ID" value="NZ_FCON02000012.1"/>
</dbReference>
<gene>
    <name evidence="1" type="ORF">AWB68_01561</name>
</gene>
<protein>
    <submittedName>
        <fullName evidence="1">Uncharacterized protein</fullName>
    </submittedName>
</protein>
<dbReference type="Proteomes" id="UP000054770">
    <property type="component" value="Unassembled WGS sequence"/>
</dbReference>
<keyword evidence="2" id="KW-1185">Reference proteome</keyword>
<name>A0A158GRD5_9BURK</name>
<dbReference type="AlphaFoldDB" id="A0A158GRD5"/>
<evidence type="ECO:0000313" key="2">
    <source>
        <dbReference type="Proteomes" id="UP000054770"/>
    </source>
</evidence>
<dbReference type="OrthoDB" id="9025142at2"/>
<proteinExistence type="predicted"/>
<accession>A0A158GRD5</accession>
<dbReference type="EMBL" id="FCON02000012">
    <property type="protein sequence ID" value="SAL34602.1"/>
    <property type="molecule type" value="Genomic_DNA"/>
</dbReference>
<evidence type="ECO:0000313" key="1">
    <source>
        <dbReference type="EMBL" id="SAL34602.1"/>
    </source>
</evidence>